<sequence>MTNSRQAADNEPPVDPTSTKLFTIGRVRCLYQNPFYNDRPLSGLRCESILGGTLQVDVKGPLCLP</sequence>
<evidence type="ECO:0000313" key="2">
    <source>
        <dbReference type="Proteomes" id="UP000006898"/>
    </source>
</evidence>
<organism evidence="1 2">
    <name type="scientific">Methylomirabilis oxygeniifera</name>
    <dbReference type="NCBI Taxonomy" id="671143"/>
    <lineage>
        <taxon>Bacteria</taxon>
        <taxon>Candidatus Methylomirabilota</taxon>
        <taxon>Candidatus Methylomirabilia</taxon>
        <taxon>Candidatus Methylomirabilales</taxon>
        <taxon>Candidatus Methylomirabilaceae</taxon>
        <taxon>Candidatus Methylomirabilis</taxon>
    </lineage>
</organism>
<name>D5MJB6_METO1</name>
<gene>
    <name evidence="1" type="ORF">DAMO_0397</name>
</gene>
<dbReference type="AlphaFoldDB" id="D5MJB6"/>
<dbReference type="Proteomes" id="UP000006898">
    <property type="component" value="Chromosome"/>
</dbReference>
<dbReference type="EMBL" id="FP565575">
    <property type="protein sequence ID" value="CBE67481.1"/>
    <property type="molecule type" value="Genomic_DNA"/>
</dbReference>
<proteinExistence type="predicted"/>
<dbReference type="KEGG" id="mox:DAMO_0397"/>
<evidence type="ECO:0000313" key="1">
    <source>
        <dbReference type="EMBL" id="CBE67481.1"/>
    </source>
</evidence>
<accession>D5MJB6</accession>
<dbReference type="HOGENOM" id="CLU_2841608_0_0_0"/>
<protein>
    <submittedName>
        <fullName evidence="1">Uncharacterized protein</fullName>
    </submittedName>
</protein>
<dbReference type="STRING" id="671143.DAMO_0397"/>
<reference evidence="1 2" key="1">
    <citation type="journal article" date="2010" name="Nature">
        <title>Nitrite-driven anaerobic methane oxidation by oxygenic bacteria.</title>
        <authorList>
            <person name="Ettwig K.F."/>
            <person name="Butler M.K."/>
            <person name="Le Paslier D."/>
            <person name="Pelletier E."/>
            <person name="Mangenot S."/>
            <person name="Kuypers M.M.M."/>
            <person name="Schreiber F."/>
            <person name="Dutilh B.E."/>
            <person name="Zedelius J."/>
            <person name="de Beer D."/>
            <person name="Gloerich J."/>
            <person name="Wessels H.J.C.T."/>
            <person name="van Allen T."/>
            <person name="Luesken F."/>
            <person name="Wu M."/>
            <person name="van de Pas-Schoonen K.T."/>
            <person name="Op den Camp H.J.M."/>
            <person name="Janssen-Megens E.M."/>
            <person name="Francoijs K-J."/>
            <person name="Stunnenberg H."/>
            <person name="Weissenbach J."/>
            <person name="Jetten M.S.M."/>
            <person name="Strous M."/>
        </authorList>
    </citation>
    <scope>NUCLEOTIDE SEQUENCE [LARGE SCALE GENOMIC DNA]</scope>
</reference>